<organism evidence="1 2">
    <name type="scientific">Lactiplantibacillus pentosus DSM 20314</name>
    <dbReference type="NCBI Taxonomy" id="1423791"/>
    <lineage>
        <taxon>Bacteria</taxon>
        <taxon>Bacillati</taxon>
        <taxon>Bacillota</taxon>
        <taxon>Bacilli</taxon>
        <taxon>Lactobacillales</taxon>
        <taxon>Lactobacillaceae</taxon>
        <taxon>Lactiplantibacillus</taxon>
    </lineage>
</organism>
<reference evidence="1 2" key="1">
    <citation type="journal article" date="2015" name="Genome Announc.">
        <title>Expanding the biotechnology potential of lactobacilli through comparative genomics of 213 strains and associated genera.</title>
        <authorList>
            <person name="Sun Z."/>
            <person name="Harris H.M."/>
            <person name="McCann A."/>
            <person name="Guo C."/>
            <person name="Argimon S."/>
            <person name="Zhang W."/>
            <person name="Yang X."/>
            <person name="Jeffery I.B."/>
            <person name="Cooney J.C."/>
            <person name="Kagawa T.F."/>
            <person name="Liu W."/>
            <person name="Song Y."/>
            <person name="Salvetti E."/>
            <person name="Wrobel A."/>
            <person name="Rasinkangas P."/>
            <person name="Parkhill J."/>
            <person name="Rea M.C."/>
            <person name="O'Sullivan O."/>
            <person name="Ritari J."/>
            <person name="Douillard F.P."/>
            <person name="Paul Ross R."/>
            <person name="Yang R."/>
            <person name="Briner A.E."/>
            <person name="Felis G.E."/>
            <person name="de Vos W.M."/>
            <person name="Barrangou R."/>
            <person name="Klaenhammer T.R."/>
            <person name="Caufield P.W."/>
            <person name="Cui Y."/>
            <person name="Zhang H."/>
            <person name="O'Toole P.W."/>
        </authorList>
    </citation>
    <scope>NUCLEOTIDE SEQUENCE [LARGE SCALE GENOMIC DNA]</scope>
    <source>
        <strain evidence="1 2">DSM 20314</strain>
    </source>
</reference>
<dbReference type="GeneID" id="49392969"/>
<sequence length="294" mass="34463">MHYILCQPAIQRFKWELEVCLTNLIDSNHVKPADIILLFTSHNNKIPQFFADKYGVEVHVYRDERGDKQYIPSVKPYLWWKFLEEDSSRQYETYFYMDSDVIFREKPSFNKLPAKPNCWVASNCNGYLNLDYIRSRKNGKKLLHKMADLIGVTVSSLETINGNSGGAQWLIVQPSVEYWEKVYKDCTPLYSLLHQADSDIQAWTAEMWAQLWNLMYFNIGVLVDHELDFCMATDDVKKYKETKILHNAGVVKSDSDHLFFKGQYVRKTPFKTDLSFVDEHRCSAKYVHAINQVK</sequence>
<evidence type="ECO:0000313" key="1">
    <source>
        <dbReference type="EMBL" id="KRK23979.1"/>
    </source>
</evidence>
<accession>A0A837RAH0</accession>
<dbReference type="Proteomes" id="UP000051020">
    <property type="component" value="Unassembled WGS sequence"/>
</dbReference>
<dbReference type="EMBL" id="AZCU01000012">
    <property type="protein sequence ID" value="KRK23979.1"/>
    <property type="molecule type" value="Genomic_DNA"/>
</dbReference>
<protein>
    <submittedName>
        <fullName evidence="1">Conserved bacteriophage protein</fullName>
    </submittedName>
</protein>
<dbReference type="AlphaFoldDB" id="A0A837RAH0"/>
<dbReference type="InterPro" id="IPR029044">
    <property type="entry name" value="Nucleotide-diphossugar_trans"/>
</dbReference>
<proteinExistence type="predicted"/>
<name>A0A837RAH0_LACPE</name>
<evidence type="ECO:0000313" key="2">
    <source>
        <dbReference type="Proteomes" id="UP000051020"/>
    </source>
</evidence>
<gene>
    <name evidence="1" type="ORF">FD24_GL000659</name>
</gene>
<dbReference type="SUPFAM" id="SSF53448">
    <property type="entry name" value="Nucleotide-diphospho-sugar transferases"/>
    <property type="match status" value="1"/>
</dbReference>
<dbReference type="RefSeq" id="WP_050339230.1">
    <property type="nucleotide sequence ID" value="NZ_AZCU01000012.1"/>
</dbReference>
<comment type="caution">
    <text evidence="1">The sequence shown here is derived from an EMBL/GenBank/DDBJ whole genome shotgun (WGS) entry which is preliminary data.</text>
</comment>